<accession>A0A919VNW5</accession>
<comment type="caution">
    <text evidence="1">The sequence shown here is derived from an EMBL/GenBank/DDBJ whole genome shotgun (WGS) entry which is preliminary data.</text>
</comment>
<dbReference type="AlphaFoldDB" id="A0A919VNW5"/>
<dbReference type="Proteomes" id="UP000681340">
    <property type="component" value="Unassembled WGS sequence"/>
</dbReference>
<evidence type="ECO:0000313" key="2">
    <source>
        <dbReference type="Proteomes" id="UP000681340"/>
    </source>
</evidence>
<evidence type="ECO:0000313" key="1">
    <source>
        <dbReference type="EMBL" id="GIM73194.1"/>
    </source>
</evidence>
<proteinExistence type="predicted"/>
<name>A0A919VNW5_9ACTN</name>
<reference evidence="1" key="1">
    <citation type="submission" date="2021-03" db="EMBL/GenBank/DDBJ databases">
        <title>Whole genome shotgun sequence of Actinoplanes auranticolor NBRC 12245.</title>
        <authorList>
            <person name="Komaki H."/>
            <person name="Tamura T."/>
        </authorList>
    </citation>
    <scope>NUCLEOTIDE SEQUENCE</scope>
    <source>
        <strain evidence="1">NBRC 12245</strain>
    </source>
</reference>
<dbReference type="EMBL" id="BOQL01000043">
    <property type="protein sequence ID" value="GIM73194.1"/>
    <property type="molecule type" value="Genomic_DNA"/>
</dbReference>
<sequence>MDWLHPLMGTTTVDGRASQAYMVALQHVVMTLDGDPAWQRWWDAAGVPECELGIVAEGPFDHLRPSADICKVSGKLRANFTCAAPAPGARRPAELFPLAVHEVTGMFEVIREAMGLGALPPVPPLPDLPDHARELEVTCKAVVPETGEVDAQGYLTLTQIREFFGDEDPQSLSR</sequence>
<protein>
    <submittedName>
        <fullName evidence="1">Uncharacterized protein</fullName>
    </submittedName>
</protein>
<keyword evidence="2" id="KW-1185">Reference proteome</keyword>
<gene>
    <name evidence="1" type="ORF">Aau02nite_54750</name>
</gene>
<organism evidence="1 2">
    <name type="scientific">Actinoplanes auranticolor</name>
    <dbReference type="NCBI Taxonomy" id="47988"/>
    <lineage>
        <taxon>Bacteria</taxon>
        <taxon>Bacillati</taxon>
        <taxon>Actinomycetota</taxon>
        <taxon>Actinomycetes</taxon>
        <taxon>Micromonosporales</taxon>
        <taxon>Micromonosporaceae</taxon>
        <taxon>Actinoplanes</taxon>
    </lineage>
</organism>